<name>A0ABQ6H132_9GAMM</name>
<dbReference type="PANTHER" id="PTHR43072">
    <property type="entry name" value="N-ACETYLTRANSFERASE"/>
    <property type="match status" value="1"/>
</dbReference>
<keyword evidence="5" id="KW-1185">Reference proteome</keyword>
<keyword evidence="2" id="KW-0012">Acyltransferase</keyword>
<organism evidence="4 5">
    <name type="scientific">Thalassotalea insulae</name>
    <dbReference type="NCBI Taxonomy" id="2056778"/>
    <lineage>
        <taxon>Bacteria</taxon>
        <taxon>Pseudomonadati</taxon>
        <taxon>Pseudomonadota</taxon>
        <taxon>Gammaproteobacteria</taxon>
        <taxon>Alteromonadales</taxon>
        <taxon>Colwelliaceae</taxon>
        <taxon>Thalassotalea</taxon>
    </lineage>
</organism>
<gene>
    <name evidence="4" type="ORF">tinsulaeT_38620</name>
</gene>
<dbReference type="InterPro" id="IPR016181">
    <property type="entry name" value="Acyl_CoA_acyltransferase"/>
</dbReference>
<dbReference type="Proteomes" id="UP001157186">
    <property type="component" value="Unassembled WGS sequence"/>
</dbReference>
<comment type="caution">
    <text evidence="4">The sequence shown here is derived from an EMBL/GenBank/DDBJ whole genome shotgun (WGS) entry which is preliminary data.</text>
</comment>
<dbReference type="InterPro" id="IPR000182">
    <property type="entry name" value="GNAT_dom"/>
</dbReference>
<evidence type="ECO:0000259" key="3">
    <source>
        <dbReference type="PROSITE" id="PS51186"/>
    </source>
</evidence>
<dbReference type="Pfam" id="PF13420">
    <property type="entry name" value="Acetyltransf_4"/>
    <property type="match status" value="1"/>
</dbReference>
<dbReference type="RefSeq" id="WP_284246528.1">
    <property type="nucleotide sequence ID" value="NZ_BSST01000001.1"/>
</dbReference>
<keyword evidence="1" id="KW-0808">Transferase</keyword>
<accession>A0ABQ6H132</accession>
<evidence type="ECO:0000256" key="1">
    <source>
        <dbReference type="ARBA" id="ARBA00022679"/>
    </source>
</evidence>
<dbReference type="PROSITE" id="PS51186">
    <property type="entry name" value="GNAT"/>
    <property type="match status" value="1"/>
</dbReference>
<dbReference type="EMBL" id="BSST01000001">
    <property type="protein sequence ID" value="GLX80522.1"/>
    <property type="molecule type" value="Genomic_DNA"/>
</dbReference>
<dbReference type="CDD" id="cd04301">
    <property type="entry name" value="NAT_SF"/>
    <property type="match status" value="1"/>
</dbReference>
<dbReference type="Gene3D" id="3.40.630.30">
    <property type="match status" value="1"/>
</dbReference>
<proteinExistence type="predicted"/>
<evidence type="ECO:0000313" key="4">
    <source>
        <dbReference type="EMBL" id="GLX80522.1"/>
    </source>
</evidence>
<feature type="domain" description="N-acetyltransferase" evidence="3">
    <location>
        <begin position="1"/>
        <end position="162"/>
    </location>
</feature>
<evidence type="ECO:0000256" key="2">
    <source>
        <dbReference type="ARBA" id="ARBA00023315"/>
    </source>
</evidence>
<dbReference type="SUPFAM" id="SSF55729">
    <property type="entry name" value="Acyl-CoA N-acyltransferases (Nat)"/>
    <property type="match status" value="1"/>
</dbReference>
<sequence length="164" mass="18797">MIRNASRSDAQAIADIYNYYIEHTVVTFEEEKVTADEIIQRIAKVQASGHLWLVKEVNQQLVGYAYSTKWRERTAYRFACEVSVYLSPDHQGKGIGTNLYQALFEQLNNMSIKTVIGGITLPNDASIALHEKFGLHQVAKFERVGYKFGQWLDTGYWQKQLTSE</sequence>
<evidence type="ECO:0000313" key="5">
    <source>
        <dbReference type="Proteomes" id="UP001157186"/>
    </source>
</evidence>
<reference evidence="4 5" key="1">
    <citation type="submission" date="2023-03" db="EMBL/GenBank/DDBJ databases">
        <title>Draft genome sequence of Thalassotalea insulae KCTC 62186T.</title>
        <authorList>
            <person name="Sawabe T."/>
        </authorList>
    </citation>
    <scope>NUCLEOTIDE SEQUENCE [LARGE SCALE GENOMIC DNA]</scope>
    <source>
        <strain evidence="4 5">KCTC 62186</strain>
    </source>
</reference>
<protein>
    <submittedName>
        <fullName evidence="4">Hypothetical phosphinothricin N-acetyltransferase</fullName>
    </submittedName>
</protein>
<dbReference type="PANTHER" id="PTHR43072:SF23">
    <property type="entry name" value="UPF0039 PROTEIN C11D3.02C"/>
    <property type="match status" value="1"/>
</dbReference>